<proteinExistence type="predicted"/>
<keyword evidence="4" id="KW-1185">Reference proteome</keyword>
<dbReference type="AlphaFoldDB" id="A0ABD3D397"/>
<evidence type="ECO:0000256" key="2">
    <source>
        <dbReference type="ARBA" id="ARBA00022840"/>
    </source>
</evidence>
<evidence type="ECO:0000313" key="4">
    <source>
        <dbReference type="Proteomes" id="UP001632038"/>
    </source>
</evidence>
<name>A0ABD3D397_9LAMI</name>
<dbReference type="InterPro" id="IPR043129">
    <property type="entry name" value="ATPase_NBD"/>
</dbReference>
<dbReference type="PROSITE" id="PS01036">
    <property type="entry name" value="HSP70_3"/>
    <property type="match status" value="1"/>
</dbReference>
<sequence length="83" mass="9012">MGSVEWALKDASLKKTDIHEIVLVGGSTRIPKVQQMLRDFFDGKEPMKGVNPDDAVVYGAAIQGGIMNGEGVEQNDWICLSCC</sequence>
<protein>
    <submittedName>
        <fullName evidence="3">Heat shock 70 kDa protein bip3</fullName>
    </submittedName>
</protein>
<dbReference type="Proteomes" id="UP001632038">
    <property type="component" value="Unassembled WGS sequence"/>
</dbReference>
<reference evidence="4" key="1">
    <citation type="journal article" date="2024" name="IScience">
        <title>Strigolactones Initiate the Formation of Haustorium-like Structures in Castilleja.</title>
        <authorList>
            <person name="Buerger M."/>
            <person name="Peterson D."/>
            <person name="Chory J."/>
        </authorList>
    </citation>
    <scope>NUCLEOTIDE SEQUENCE [LARGE SCALE GENOMIC DNA]</scope>
</reference>
<dbReference type="PRINTS" id="PR00301">
    <property type="entry name" value="HEATSHOCK70"/>
</dbReference>
<keyword evidence="2" id="KW-0067">ATP-binding</keyword>
<evidence type="ECO:0000256" key="1">
    <source>
        <dbReference type="ARBA" id="ARBA00022741"/>
    </source>
</evidence>
<evidence type="ECO:0000313" key="3">
    <source>
        <dbReference type="EMBL" id="KAL3635282.1"/>
    </source>
</evidence>
<dbReference type="InterPro" id="IPR018181">
    <property type="entry name" value="Heat_shock_70_CS"/>
</dbReference>
<comment type="caution">
    <text evidence="3">The sequence shown here is derived from an EMBL/GenBank/DDBJ whole genome shotgun (WGS) entry which is preliminary data.</text>
</comment>
<dbReference type="InterPro" id="IPR013126">
    <property type="entry name" value="Hsp_70_fam"/>
</dbReference>
<keyword evidence="1" id="KW-0547">Nucleotide-binding</keyword>
<dbReference type="PANTHER" id="PTHR19375">
    <property type="entry name" value="HEAT SHOCK PROTEIN 70KDA"/>
    <property type="match status" value="1"/>
</dbReference>
<organism evidence="3 4">
    <name type="scientific">Castilleja foliolosa</name>
    <dbReference type="NCBI Taxonomy" id="1961234"/>
    <lineage>
        <taxon>Eukaryota</taxon>
        <taxon>Viridiplantae</taxon>
        <taxon>Streptophyta</taxon>
        <taxon>Embryophyta</taxon>
        <taxon>Tracheophyta</taxon>
        <taxon>Spermatophyta</taxon>
        <taxon>Magnoliopsida</taxon>
        <taxon>eudicotyledons</taxon>
        <taxon>Gunneridae</taxon>
        <taxon>Pentapetalae</taxon>
        <taxon>asterids</taxon>
        <taxon>lamiids</taxon>
        <taxon>Lamiales</taxon>
        <taxon>Orobanchaceae</taxon>
        <taxon>Pedicularideae</taxon>
        <taxon>Castillejinae</taxon>
        <taxon>Castilleja</taxon>
    </lineage>
</organism>
<dbReference type="Pfam" id="PF00012">
    <property type="entry name" value="HSP70"/>
    <property type="match status" value="1"/>
</dbReference>
<dbReference type="Gene3D" id="3.30.420.40">
    <property type="match status" value="2"/>
</dbReference>
<keyword evidence="3" id="KW-0346">Stress response</keyword>
<gene>
    <name evidence="3" type="primary">BIP3</name>
    <name evidence="3" type="ORF">CASFOL_019829</name>
</gene>
<accession>A0ABD3D397</accession>
<dbReference type="SUPFAM" id="SSF53067">
    <property type="entry name" value="Actin-like ATPase domain"/>
    <property type="match status" value="1"/>
</dbReference>
<dbReference type="EMBL" id="JAVIJP010000027">
    <property type="protein sequence ID" value="KAL3635282.1"/>
    <property type="molecule type" value="Genomic_DNA"/>
</dbReference>
<dbReference type="GO" id="GO:0005524">
    <property type="term" value="F:ATP binding"/>
    <property type="evidence" value="ECO:0007669"/>
    <property type="project" value="UniProtKB-KW"/>
</dbReference>